<dbReference type="EMBL" id="CP013195">
    <property type="protein sequence ID" value="ALO48669.1"/>
    <property type="molecule type" value="Genomic_DNA"/>
</dbReference>
<proteinExistence type="inferred from homology"/>
<reference evidence="6" key="1">
    <citation type="submission" date="2015-11" db="EMBL/GenBank/DDBJ databases">
        <authorList>
            <person name="Holder M.E."/>
            <person name="Ajami N.J."/>
            <person name="Petrosino J.F."/>
        </authorList>
    </citation>
    <scope>NUCLEOTIDE SEQUENCE [LARGE SCALE GENOMIC DNA]</scope>
    <source>
        <strain evidence="6">F0113</strain>
    </source>
</reference>
<keyword evidence="4" id="KW-1133">Transmembrane helix</keyword>
<dbReference type="PANTHER" id="PTHR34135">
    <property type="entry name" value="LYSOZYME"/>
    <property type="match status" value="1"/>
</dbReference>
<evidence type="ECO:0000256" key="3">
    <source>
        <dbReference type="ARBA" id="ARBA00023295"/>
    </source>
</evidence>
<evidence type="ECO:0000256" key="4">
    <source>
        <dbReference type="SAM" id="Phobius"/>
    </source>
</evidence>
<dbReference type="GO" id="GO:0016998">
    <property type="term" value="P:cell wall macromolecule catabolic process"/>
    <property type="evidence" value="ECO:0007669"/>
    <property type="project" value="InterPro"/>
</dbReference>
<dbReference type="eggNOG" id="COG3757">
    <property type="taxonomic scope" value="Bacteria"/>
</dbReference>
<keyword evidence="4" id="KW-0472">Membrane</keyword>
<sequence length="296" mass="35215">MSSARRTPRRTYRRHKRSARHRSSFLPAFLHRYPRWAWWVGGIGIVVIYIWAFYSFFVGPTGFRWRALYGDARYPEGYEIHGIDISHYQGTIDWDALQHAQIEGNPLRFIIVKSTEGAGQLDENFNDNFYQAREYGFIRGAYHFWSNKSSARSQAYYFLKQVHLEDGDLPPVLDIEHKPKGRSVEDFQRDVLTWLHIVEDKYHAKPIIYTYYKFKESYLSAPVFDDYPYWIAHYYVDKVEYKGKWKFWQHTDAGRLPGIKGYVDFNIYNGSYYDLRKLTIGSHEHKTPSLLDTEDN</sequence>
<dbReference type="KEGG" id="peo:AS203_05920"/>
<evidence type="ECO:0000256" key="1">
    <source>
        <dbReference type="ARBA" id="ARBA00010646"/>
    </source>
</evidence>
<dbReference type="GO" id="GO:0009253">
    <property type="term" value="P:peptidoglycan catabolic process"/>
    <property type="evidence" value="ECO:0007669"/>
    <property type="project" value="InterPro"/>
</dbReference>
<keyword evidence="6" id="KW-1185">Reference proteome</keyword>
<dbReference type="SUPFAM" id="SSF51445">
    <property type="entry name" value="(Trans)glycosidases"/>
    <property type="match status" value="1"/>
</dbReference>
<dbReference type="Gene3D" id="3.20.20.80">
    <property type="entry name" value="Glycosidases"/>
    <property type="match status" value="1"/>
</dbReference>
<gene>
    <name evidence="5" type="ORF">AS203_05920</name>
</gene>
<feature type="transmembrane region" description="Helical" evidence="4">
    <location>
        <begin position="36"/>
        <end position="57"/>
    </location>
</feature>
<keyword evidence="4" id="KW-0812">Transmembrane</keyword>
<keyword evidence="3" id="KW-0326">Glycosidase</keyword>
<comment type="similarity">
    <text evidence="1">Belongs to the glycosyl hydrolase 25 family.</text>
</comment>
<dbReference type="InterPro" id="IPR017853">
    <property type="entry name" value="GH"/>
</dbReference>
<evidence type="ECO:0000256" key="2">
    <source>
        <dbReference type="ARBA" id="ARBA00022801"/>
    </source>
</evidence>
<keyword evidence="2 5" id="KW-0378">Hydrolase</keyword>
<name>A0A0S2KK58_9BACT</name>
<dbReference type="PROSITE" id="PS51904">
    <property type="entry name" value="GLYCOSYL_HYDROL_F25_2"/>
    <property type="match status" value="1"/>
</dbReference>
<evidence type="ECO:0000313" key="5">
    <source>
        <dbReference type="EMBL" id="ALO48669.1"/>
    </source>
</evidence>
<dbReference type="OrthoDB" id="9798192at2"/>
<dbReference type="GO" id="GO:0016052">
    <property type="term" value="P:carbohydrate catabolic process"/>
    <property type="evidence" value="ECO:0007669"/>
    <property type="project" value="TreeGrafter"/>
</dbReference>
<evidence type="ECO:0000313" key="6">
    <source>
        <dbReference type="Proteomes" id="UP000056252"/>
    </source>
</evidence>
<dbReference type="Proteomes" id="UP000056252">
    <property type="component" value="Chromosome"/>
</dbReference>
<accession>A0A0S2KK58</accession>
<protein>
    <submittedName>
        <fullName evidence="5">Glycosyl hydrolase family 25</fullName>
    </submittedName>
</protein>
<dbReference type="PANTHER" id="PTHR34135:SF2">
    <property type="entry name" value="LYSOZYME"/>
    <property type="match status" value="1"/>
</dbReference>
<dbReference type="STRING" id="76123.AS203_05920"/>
<dbReference type="InterPro" id="IPR002053">
    <property type="entry name" value="Glyco_hydro_25"/>
</dbReference>
<dbReference type="InterPro" id="IPR018077">
    <property type="entry name" value="Glyco_hydro_fam25_subgr"/>
</dbReference>
<dbReference type="SMART" id="SM00641">
    <property type="entry name" value="Glyco_25"/>
    <property type="match status" value="1"/>
</dbReference>
<dbReference type="GO" id="GO:0003796">
    <property type="term" value="F:lysozyme activity"/>
    <property type="evidence" value="ECO:0007669"/>
    <property type="project" value="InterPro"/>
</dbReference>
<organism evidence="5 6">
    <name type="scientific">Hoylesella enoeca</name>
    <dbReference type="NCBI Taxonomy" id="76123"/>
    <lineage>
        <taxon>Bacteria</taxon>
        <taxon>Pseudomonadati</taxon>
        <taxon>Bacteroidota</taxon>
        <taxon>Bacteroidia</taxon>
        <taxon>Bacteroidales</taxon>
        <taxon>Prevotellaceae</taxon>
        <taxon>Hoylesella</taxon>
    </lineage>
</organism>
<dbReference type="AlphaFoldDB" id="A0A0S2KK58"/>
<dbReference type="RefSeq" id="WP_060544280.1">
    <property type="nucleotide sequence ID" value="NZ_CP013195.1"/>
</dbReference>
<dbReference type="Pfam" id="PF01183">
    <property type="entry name" value="Glyco_hydro_25"/>
    <property type="match status" value="1"/>
</dbReference>